<keyword evidence="1" id="KW-0732">Signal</keyword>
<feature type="signal peptide" evidence="1">
    <location>
        <begin position="1"/>
        <end position="22"/>
    </location>
</feature>
<dbReference type="RefSeq" id="WP_317488192.1">
    <property type="nucleotide sequence ID" value="NZ_CP136051.1"/>
</dbReference>
<feature type="chain" id="PRO_5045073060" evidence="1">
    <location>
        <begin position="23"/>
        <end position="319"/>
    </location>
</feature>
<dbReference type="Proteomes" id="UP001302349">
    <property type="component" value="Chromosome"/>
</dbReference>
<gene>
    <name evidence="2" type="ORF">RT717_20365</name>
</gene>
<sequence length="319" mass="34189">MKKLNKYILVLLAMVVVIPACKDEDLVILPEWESAVNAYTVVADGSKGDFLSGDASQDITFDMLWNSIDGKNTVTKIEIFAYFSEAYTDPDGNPAVANYGGADGVSFLTIEGAAVPANKVTTSFTISQDDMYEMFKDSSFDYDKDGTATPVWSNPDKPNRKASSTNFKFVPGDSFSIRWELTTADGRLFDSWSPSVCTEFPGSNCSYAWAIVCAAEISKPVGDWSFQLTDTYGDGWQGGYISVLVDGAEAAQVKIPDGGGSSGSATVNVPAGTTSLSFEWSDDSYNSECVFKIISPSGNVVADVSNPSAGKIKLDLCSE</sequence>
<evidence type="ECO:0000313" key="2">
    <source>
        <dbReference type="EMBL" id="WOK05432.1"/>
    </source>
</evidence>
<dbReference type="EMBL" id="CP136051">
    <property type="protein sequence ID" value="WOK05432.1"/>
    <property type="molecule type" value="Genomic_DNA"/>
</dbReference>
<keyword evidence="3" id="KW-1185">Reference proteome</keyword>
<reference evidence="2 3" key="1">
    <citation type="journal article" date="2023" name="Microbiol. Resour. Announc.">
        <title>Complete Genome Sequence of Imperialibacter roseus strain P4T.</title>
        <authorList>
            <person name="Tizabi D.R."/>
            <person name="Bachvaroff T."/>
            <person name="Hill R.T."/>
        </authorList>
    </citation>
    <scope>NUCLEOTIDE SEQUENCE [LARGE SCALE GENOMIC DNA]</scope>
    <source>
        <strain evidence="2 3">P4T</strain>
    </source>
</reference>
<evidence type="ECO:0000313" key="3">
    <source>
        <dbReference type="Proteomes" id="UP001302349"/>
    </source>
</evidence>
<accession>A0ABZ0IK81</accession>
<protein>
    <submittedName>
        <fullName evidence="2">Uncharacterized protein</fullName>
    </submittedName>
</protein>
<organism evidence="2 3">
    <name type="scientific">Imperialibacter roseus</name>
    <dbReference type="NCBI Taxonomy" id="1324217"/>
    <lineage>
        <taxon>Bacteria</taxon>
        <taxon>Pseudomonadati</taxon>
        <taxon>Bacteroidota</taxon>
        <taxon>Cytophagia</taxon>
        <taxon>Cytophagales</taxon>
        <taxon>Flammeovirgaceae</taxon>
        <taxon>Imperialibacter</taxon>
    </lineage>
</organism>
<name>A0ABZ0IK81_9BACT</name>
<proteinExistence type="predicted"/>
<evidence type="ECO:0000256" key="1">
    <source>
        <dbReference type="SAM" id="SignalP"/>
    </source>
</evidence>